<accession>A0A199VGL4</accession>
<evidence type="ECO:0000259" key="6">
    <source>
        <dbReference type="Pfam" id="PF09368"/>
    </source>
</evidence>
<comment type="subcellular location">
    <subcellularLocation>
        <location evidence="1">Nucleus</location>
    </subcellularLocation>
</comment>
<evidence type="ECO:0000256" key="1">
    <source>
        <dbReference type="ARBA" id="ARBA00004123"/>
    </source>
</evidence>
<feature type="domain" description="Sas10 C-terminal" evidence="6">
    <location>
        <begin position="556"/>
        <end position="628"/>
    </location>
</feature>
<feature type="compositionally biased region" description="Acidic residues" evidence="5">
    <location>
        <begin position="148"/>
        <end position="162"/>
    </location>
</feature>
<feature type="compositionally biased region" description="Basic residues" evidence="5">
    <location>
        <begin position="570"/>
        <end position="599"/>
    </location>
</feature>
<evidence type="ECO:0000256" key="5">
    <source>
        <dbReference type="SAM" id="MobiDB-lite"/>
    </source>
</evidence>
<sequence>MGRGSKRQRKNVARSSIKSKTNEREEETFREEDTDDEIDAFHKQRDVVPLDVNDGMSEDEDLEEPVLGFEAKYLKQKFGGGDDEMDDQEEEEEGERKASWGRSKRSYYDGDNVDYEIQSSDEDLPKEEEAEVLRIQREKAKSLSMEDFGLEDPEQDESDTDAEDKTTQDVKKRKSKGVFELGALESVEEVKKDLSTLSKEEQMDVVSSSAPELLGLLSELNEASEQLKEVKAFLCKKGEERDDLDKSRKRYLEVKQILLLAYCQAISFYLLLKTEGHPVRDHPVIARLVEMKNMLEKMKQIDASIPSKVKNIVNNGTVNGFSNVSVGDKSLFDTKPDGIAEAKLVTGESKKQDSSKDDLSKGNHRRSADEKPESLEMLKLRANLEAKLKQKGLYNNPKTNLDKAVKHSLKPVNRSLETLDDFDDEVKQIRMGQPIKVSQLIATKISKPKFASGDDDLPKRDDIGERRRKHELRVLARTGTKSFDDDVDDEDVAYEDGKLKRKHGDTGAEVKEDKTAESEDEFYKEVKRQRIEKLAAKKQLYAKTPVIPSSVQDEADGKRHITYQMEKNRGLTRPRKKLVKNPRKKYKIKHQKAVIRRKGQVRDIRKPSGPYGGELSGINTGVSRSIRFKS</sequence>
<dbReference type="Pfam" id="PF09368">
    <property type="entry name" value="Sas10"/>
    <property type="match status" value="1"/>
</dbReference>
<name>A0A199VGL4_ANACO</name>
<dbReference type="PANTHER" id="PTHR13237:SF8">
    <property type="entry name" value="SOMETHING ABOUT SILENCING PROTEIN 10"/>
    <property type="match status" value="1"/>
</dbReference>
<keyword evidence="3" id="KW-0597">Phosphoprotein</keyword>
<evidence type="ECO:0000256" key="3">
    <source>
        <dbReference type="ARBA" id="ARBA00022553"/>
    </source>
</evidence>
<dbReference type="GO" id="GO:0000462">
    <property type="term" value="P:maturation of SSU-rRNA from tricistronic rRNA transcript (SSU-rRNA, 5.8S rRNA, LSU-rRNA)"/>
    <property type="evidence" value="ECO:0007669"/>
    <property type="project" value="TreeGrafter"/>
</dbReference>
<proteinExistence type="inferred from homology"/>
<feature type="region of interest" description="Disordered" evidence="5">
    <location>
        <begin position="1"/>
        <end position="172"/>
    </location>
</feature>
<feature type="compositionally biased region" description="Basic and acidic residues" evidence="5">
    <location>
        <begin position="131"/>
        <end position="141"/>
    </location>
</feature>
<dbReference type="STRING" id="4615.A0A199VGL4"/>
<reference evidence="7 8" key="1">
    <citation type="journal article" date="2016" name="DNA Res.">
        <title>The draft genome of MD-2 pineapple using hybrid error correction of long reads.</title>
        <authorList>
            <person name="Redwan R.M."/>
            <person name="Saidin A."/>
            <person name="Kumar S.V."/>
        </authorList>
    </citation>
    <scope>NUCLEOTIDE SEQUENCE [LARGE SCALE GENOMIC DNA]</scope>
    <source>
        <strain evidence="8">cv. MD2</strain>
        <tissue evidence="7">Leaf</tissue>
    </source>
</reference>
<feature type="compositionally biased region" description="Basic residues" evidence="5">
    <location>
        <begin position="1"/>
        <end position="12"/>
    </location>
</feature>
<feature type="region of interest" description="Disordered" evidence="5">
    <location>
        <begin position="498"/>
        <end position="519"/>
    </location>
</feature>
<dbReference type="AlphaFoldDB" id="A0A199VGL4"/>
<evidence type="ECO:0000256" key="2">
    <source>
        <dbReference type="ARBA" id="ARBA00010979"/>
    </source>
</evidence>
<feature type="compositionally biased region" description="Acidic residues" evidence="5">
    <location>
        <begin position="81"/>
        <end position="93"/>
    </location>
</feature>
<comment type="similarity">
    <text evidence="2">Belongs to the SAS10 family.</text>
</comment>
<dbReference type="GO" id="GO:0032040">
    <property type="term" value="C:small-subunit processome"/>
    <property type="evidence" value="ECO:0007669"/>
    <property type="project" value="TreeGrafter"/>
</dbReference>
<comment type="caution">
    <text evidence="7">The sequence shown here is derived from an EMBL/GenBank/DDBJ whole genome shotgun (WGS) entry which is preliminary data.</text>
</comment>
<feature type="compositionally biased region" description="Basic and acidic residues" evidence="5">
    <location>
        <begin position="348"/>
        <end position="374"/>
    </location>
</feature>
<feature type="compositionally biased region" description="Acidic residues" evidence="5">
    <location>
        <begin position="111"/>
        <end position="130"/>
    </location>
</feature>
<gene>
    <name evidence="7" type="ORF">ACMD2_08597</name>
</gene>
<protein>
    <submittedName>
        <fullName evidence="7">Uncharacterized protein C3B8.09</fullName>
    </submittedName>
</protein>
<feature type="compositionally biased region" description="Basic and acidic residues" evidence="5">
    <location>
        <begin position="504"/>
        <end position="519"/>
    </location>
</feature>
<dbReference type="Pfam" id="PF04000">
    <property type="entry name" value="Sas10_Utp3"/>
    <property type="match status" value="1"/>
</dbReference>
<dbReference type="InterPro" id="IPR007146">
    <property type="entry name" value="Sas10/Utp3/C1D"/>
</dbReference>
<evidence type="ECO:0000313" key="8">
    <source>
        <dbReference type="Proteomes" id="UP000092600"/>
    </source>
</evidence>
<organism evidence="7 8">
    <name type="scientific">Ananas comosus</name>
    <name type="common">Pineapple</name>
    <name type="synonym">Ananas ananas</name>
    <dbReference type="NCBI Taxonomy" id="4615"/>
    <lineage>
        <taxon>Eukaryota</taxon>
        <taxon>Viridiplantae</taxon>
        <taxon>Streptophyta</taxon>
        <taxon>Embryophyta</taxon>
        <taxon>Tracheophyta</taxon>
        <taxon>Spermatophyta</taxon>
        <taxon>Magnoliopsida</taxon>
        <taxon>Liliopsida</taxon>
        <taxon>Poales</taxon>
        <taxon>Bromeliaceae</taxon>
        <taxon>Bromelioideae</taxon>
        <taxon>Ananas</taxon>
    </lineage>
</organism>
<dbReference type="PANTHER" id="PTHR13237">
    <property type="entry name" value="SOMETHING ABOUT SILENCING PROTEIN 10-RELATED"/>
    <property type="match status" value="1"/>
</dbReference>
<dbReference type="EMBL" id="LSRQ01001876">
    <property type="protein sequence ID" value="OAY76244.1"/>
    <property type="molecule type" value="Genomic_DNA"/>
</dbReference>
<feature type="region of interest" description="Disordered" evidence="5">
    <location>
        <begin position="343"/>
        <end position="374"/>
    </location>
</feature>
<dbReference type="Proteomes" id="UP000092600">
    <property type="component" value="Unassembled WGS sequence"/>
</dbReference>
<feature type="region of interest" description="Disordered" evidence="5">
    <location>
        <begin position="551"/>
        <end position="630"/>
    </location>
</feature>
<keyword evidence="4" id="KW-0539">Nucleus</keyword>
<evidence type="ECO:0000313" key="7">
    <source>
        <dbReference type="EMBL" id="OAY76244.1"/>
    </source>
</evidence>
<feature type="compositionally biased region" description="Acidic residues" evidence="5">
    <location>
        <begin position="24"/>
        <end position="38"/>
    </location>
</feature>
<feature type="compositionally biased region" description="Basic and acidic residues" evidence="5">
    <location>
        <begin position="39"/>
        <end position="48"/>
    </location>
</feature>
<evidence type="ECO:0000256" key="4">
    <source>
        <dbReference type="ARBA" id="ARBA00023242"/>
    </source>
</evidence>
<dbReference type="InterPro" id="IPR018972">
    <property type="entry name" value="Sas10_C_dom"/>
</dbReference>